<feature type="repeat" description="ANK" evidence="3">
    <location>
        <begin position="204"/>
        <end position="226"/>
    </location>
</feature>
<dbReference type="GO" id="GO:0051059">
    <property type="term" value="F:NF-kappaB binding"/>
    <property type="evidence" value="ECO:0007669"/>
    <property type="project" value="TreeGrafter"/>
</dbReference>
<dbReference type="Gene3D" id="1.25.40.20">
    <property type="entry name" value="Ankyrin repeat-containing domain"/>
    <property type="match status" value="1"/>
</dbReference>
<feature type="region of interest" description="Disordered" evidence="4">
    <location>
        <begin position="96"/>
        <end position="117"/>
    </location>
</feature>
<reference evidence="5" key="1">
    <citation type="submission" date="2022-01" db="EMBL/GenBank/DDBJ databases">
        <authorList>
            <person name="King R."/>
        </authorList>
    </citation>
    <scope>NUCLEOTIDE SEQUENCE</scope>
</reference>
<keyword evidence="6" id="KW-1185">Reference proteome</keyword>
<evidence type="ECO:0008006" key="7">
    <source>
        <dbReference type="Google" id="ProtNLM"/>
    </source>
</evidence>
<dbReference type="PRINTS" id="PR01415">
    <property type="entry name" value="ANKYRIN"/>
</dbReference>
<gene>
    <name evidence="5" type="ORF">PSYICH_LOCUS12824</name>
</gene>
<name>A0A9P0GKR9_9CUCU</name>
<feature type="repeat" description="ANK" evidence="3">
    <location>
        <begin position="256"/>
        <end position="288"/>
    </location>
</feature>
<dbReference type="OrthoDB" id="20727at2759"/>
<proteinExistence type="predicted"/>
<protein>
    <recommendedName>
        <fullName evidence="7">NF-kappa-B inhibitor cactus</fullName>
    </recommendedName>
</protein>
<evidence type="ECO:0000313" key="6">
    <source>
        <dbReference type="Proteomes" id="UP001153636"/>
    </source>
</evidence>
<dbReference type="Proteomes" id="UP001153636">
    <property type="component" value="Chromosome 6"/>
</dbReference>
<feature type="region of interest" description="Disordered" evidence="4">
    <location>
        <begin position="1"/>
        <end position="35"/>
    </location>
</feature>
<dbReference type="InterPro" id="IPR036770">
    <property type="entry name" value="Ankyrin_rpt-contain_sf"/>
</dbReference>
<sequence>MSKQHDFADASASDDKKDFYESSRTDSGFISGELSEEISEEIIDSGVIEDHKKHNITDTIPEEEDEKKAVPMLLDSGVCLTESFSKISIKEKQAGLNDLNNPRNKPQPLVDSIKPNKNKASDDIPWRAYYEQDEEGDTHLHMAIAHGFLEVALALIRAVPHPKLLDIPNDDNQTPLHLAVETGQWKIARWLRVAGAKPCPRGPQGDSPLHIAARRNDPRSVKAIVEPFHEQERDQLGLSYQGNVHQSCDFDQWNFLGQTCVHVAAMHGHLDVLKQLIWYGADVNAREGCMGYTALHFATQIGNEEIVQFLLDCKNIDVDCLAYNGKDALEINRIVSTKIRQALRNRGLPSPYSSEDEEFDSDSGDEMVYETAHMFSAQMVNASA</sequence>
<evidence type="ECO:0000256" key="1">
    <source>
        <dbReference type="ARBA" id="ARBA00022737"/>
    </source>
</evidence>
<dbReference type="GO" id="GO:0071356">
    <property type="term" value="P:cellular response to tumor necrosis factor"/>
    <property type="evidence" value="ECO:0007669"/>
    <property type="project" value="TreeGrafter"/>
</dbReference>
<dbReference type="GO" id="GO:0005829">
    <property type="term" value="C:cytosol"/>
    <property type="evidence" value="ECO:0007669"/>
    <property type="project" value="TreeGrafter"/>
</dbReference>
<keyword evidence="2 3" id="KW-0040">ANK repeat</keyword>
<keyword evidence="1" id="KW-0677">Repeat</keyword>
<dbReference type="PANTHER" id="PTHR46680:SF3">
    <property type="entry name" value="NF-KAPPA-B INHIBITOR CACTUS"/>
    <property type="match status" value="1"/>
</dbReference>
<feature type="repeat" description="ANK" evidence="3">
    <location>
        <begin position="171"/>
        <end position="196"/>
    </location>
</feature>
<accession>A0A9P0GKR9</accession>
<organism evidence="5 6">
    <name type="scientific">Psylliodes chrysocephalus</name>
    <dbReference type="NCBI Taxonomy" id="3402493"/>
    <lineage>
        <taxon>Eukaryota</taxon>
        <taxon>Metazoa</taxon>
        <taxon>Ecdysozoa</taxon>
        <taxon>Arthropoda</taxon>
        <taxon>Hexapoda</taxon>
        <taxon>Insecta</taxon>
        <taxon>Pterygota</taxon>
        <taxon>Neoptera</taxon>
        <taxon>Endopterygota</taxon>
        <taxon>Coleoptera</taxon>
        <taxon>Polyphaga</taxon>
        <taxon>Cucujiformia</taxon>
        <taxon>Chrysomeloidea</taxon>
        <taxon>Chrysomelidae</taxon>
        <taxon>Galerucinae</taxon>
        <taxon>Alticini</taxon>
        <taxon>Psylliodes</taxon>
    </lineage>
</organism>
<evidence type="ECO:0000256" key="2">
    <source>
        <dbReference type="ARBA" id="ARBA00023043"/>
    </source>
</evidence>
<dbReference type="AlphaFoldDB" id="A0A9P0GKR9"/>
<dbReference type="InterPro" id="IPR051070">
    <property type="entry name" value="NF-kappa-B_inhibitor"/>
</dbReference>
<dbReference type="Pfam" id="PF12796">
    <property type="entry name" value="Ank_2"/>
    <property type="match status" value="2"/>
</dbReference>
<dbReference type="SUPFAM" id="SSF48403">
    <property type="entry name" value="Ankyrin repeat"/>
    <property type="match status" value="1"/>
</dbReference>
<dbReference type="EMBL" id="OV651818">
    <property type="protein sequence ID" value="CAH1112733.1"/>
    <property type="molecule type" value="Genomic_DNA"/>
</dbReference>
<dbReference type="PROSITE" id="PS50088">
    <property type="entry name" value="ANK_REPEAT"/>
    <property type="match status" value="4"/>
</dbReference>
<feature type="repeat" description="ANK" evidence="3">
    <location>
        <begin position="290"/>
        <end position="312"/>
    </location>
</feature>
<dbReference type="PANTHER" id="PTHR46680">
    <property type="entry name" value="NF-KAPPA-B INHIBITOR ALPHA"/>
    <property type="match status" value="1"/>
</dbReference>
<evidence type="ECO:0000313" key="5">
    <source>
        <dbReference type="EMBL" id="CAH1112733.1"/>
    </source>
</evidence>
<dbReference type="SMART" id="SM00248">
    <property type="entry name" value="ANK"/>
    <property type="match status" value="5"/>
</dbReference>
<feature type="compositionally biased region" description="Basic and acidic residues" evidence="4">
    <location>
        <begin position="1"/>
        <end position="24"/>
    </location>
</feature>
<evidence type="ECO:0000256" key="3">
    <source>
        <dbReference type="PROSITE-ProRule" id="PRU00023"/>
    </source>
</evidence>
<evidence type="ECO:0000256" key="4">
    <source>
        <dbReference type="SAM" id="MobiDB-lite"/>
    </source>
</evidence>
<dbReference type="PROSITE" id="PS50297">
    <property type="entry name" value="ANK_REP_REGION"/>
    <property type="match status" value="4"/>
</dbReference>
<dbReference type="InterPro" id="IPR002110">
    <property type="entry name" value="Ankyrin_rpt"/>
</dbReference>